<dbReference type="AlphaFoldDB" id="A0A2W5MU69"/>
<accession>A0A2W5MU69</accession>
<keyword evidence="2" id="KW-0732">Signal</keyword>
<name>A0A2W5MU69_9BACT</name>
<feature type="region of interest" description="Disordered" evidence="1">
    <location>
        <begin position="67"/>
        <end position="87"/>
    </location>
</feature>
<organism evidence="3 4">
    <name type="scientific">Micavibrio aeruginosavorus</name>
    <dbReference type="NCBI Taxonomy" id="349221"/>
    <lineage>
        <taxon>Bacteria</taxon>
        <taxon>Pseudomonadati</taxon>
        <taxon>Bdellovibrionota</taxon>
        <taxon>Bdellovibrionia</taxon>
        <taxon>Bdellovibrionales</taxon>
        <taxon>Pseudobdellovibrionaceae</taxon>
        <taxon>Micavibrio</taxon>
    </lineage>
</organism>
<dbReference type="Proteomes" id="UP000249417">
    <property type="component" value="Unassembled WGS sequence"/>
</dbReference>
<evidence type="ECO:0000256" key="1">
    <source>
        <dbReference type="SAM" id="MobiDB-lite"/>
    </source>
</evidence>
<evidence type="ECO:0000256" key="2">
    <source>
        <dbReference type="SAM" id="SignalP"/>
    </source>
</evidence>
<evidence type="ECO:0000313" key="4">
    <source>
        <dbReference type="Proteomes" id="UP000249417"/>
    </source>
</evidence>
<sequence>MKSLLSLLTVLALCAVFSPPNAYADDELWQNADPRFRPLKSGSSSDDYNDPNAPCYFDCQVKKSRTDRVRQESYDDPNEIGNSFNNGRRAKTLSEIVGGQLAPSGSR</sequence>
<gene>
    <name evidence="3" type="ORF">DI551_09560</name>
</gene>
<feature type="chain" id="PRO_5016051796" evidence="2">
    <location>
        <begin position="25"/>
        <end position="107"/>
    </location>
</feature>
<protein>
    <submittedName>
        <fullName evidence="3">Uncharacterized protein</fullName>
    </submittedName>
</protein>
<dbReference type="EMBL" id="QFQB01000081">
    <property type="protein sequence ID" value="PZQ44706.1"/>
    <property type="molecule type" value="Genomic_DNA"/>
</dbReference>
<reference evidence="3 4" key="1">
    <citation type="submission" date="2017-08" db="EMBL/GenBank/DDBJ databases">
        <title>Infants hospitalized years apart are colonized by the same room-sourced microbial strains.</title>
        <authorList>
            <person name="Brooks B."/>
            <person name="Olm M.R."/>
            <person name="Firek B.A."/>
            <person name="Baker R."/>
            <person name="Thomas B.C."/>
            <person name="Morowitz M.J."/>
            <person name="Banfield J.F."/>
        </authorList>
    </citation>
    <scope>NUCLEOTIDE SEQUENCE [LARGE SCALE GENOMIC DNA]</scope>
    <source>
        <strain evidence="3">S2_005_002_R2_29</strain>
    </source>
</reference>
<comment type="caution">
    <text evidence="3">The sequence shown here is derived from an EMBL/GenBank/DDBJ whole genome shotgun (WGS) entry which is preliminary data.</text>
</comment>
<evidence type="ECO:0000313" key="3">
    <source>
        <dbReference type="EMBL" id="PZQ44706.1"/>
    </source>
</evidence>
<feature type="signal peptide" evidence="2">
    <location>
        <begin position="1"/>
        <end position="24"/>
    </location>
</feature>
<proteinExistence type="predicted"/>